<accession>A0A9P5LJ74</accession>
<evidence type="ECO:0000256" key="2">
    <source>
        <dbReference type="SAM" id="MobiDB-lite"/>
    </source>
</evidence>
<dbReference type="InterPro" id="IPR001138">
    <property type="entry name" value="Zn2Cys6_DnaBD"/>
</dbReference>
<feature type="compositionally biased region" description="Polar residues" evidence="2">
    <location>
        <begin position="62"/>
        <end position="76"/>
    </location>
</feature>
<protein>
    <recommendedName>
        <fullName evidence="3">Zn(2)-C6 fungal-type domain-containing protein</fullName>
    </recommendedName>
</protein>
<evidence type="ECO:0000256" key="1">
    <source>
        <dbReference type="ARBA" id="ARBA00023242"/>
    </source>
</evidence>
<organism evidence="4 5">
    <name type="scientific">Cylindrodendrum hubeiense</name>
    <dbReference type="NCBI Taxonomy" id="595255"/>
    <lineage>
        <taxon>Eukaryota</taxon>
        <taxon>Fungi</taxon>
        <taxon>Dikarya</taxon>
        <taxon>Ascomycota</taxon>
        <taxon>Pezizomycotina</taxon>
        <taxon>Sordariomycetes</taxon>
        <taxon>Hypocreomycetidae</taxon>
        <taxon>Hypocreales</taxon>
        <taxon>Nectriaceae</taxon>
        <taxon>Cylindrodendrum</taxon>
    </lineage>
</organism>
<dbReference type="SUPFAM" id="SSF57701">
    <property type="entry name" value="Zn2/Cys6 DNA-binding domain"/>
    <property type="match status" value="1"/>
</dbReference>
<dbReference type="GO" id="GO:0000981">
    <property type="term" value="F:DNA-binding transcription factor activity, RNA polymerase II-specific"/>
    <property type="evidence" value="ECO:0007669"/>
    <property type="project" value="InterPro"/>
</dbReference>
<reference evidence="4" key="1">
    <citation type="submission" date="2020-03" db="EMBL/GenBank/DDBJ databases">
        <title>Draft Genome Sequence of Cylindrodendrum hubeiense.</title>
        <authorList>
            <person name="Buettner E."/>
            <person name="Kellner H."/>
        </authorList>
    </citation>
    <scope>NUCLEOTIDE SEQUENCE</scope>
    <source>
        <strain evidence="4">IHI 201604</strain>
    </source>
</reference>
<dbReference type="GO" id="GO:0045944">
    <property type="term" value="P:positive regulation of transcription by RNA polymerase II"/>
    <property type="evidence" value="ECO:0007669"/>
    <property type="project" value="TreeGrafter"/>
</dbReference>
<dbReference type="PANTHER" id="PTHR37534">
    <property type="entry name" value="TRANSCRIPTIONAL ACTIVATOR PROTEIN UGA3"/>
    <property type="match status" value="1"/>
</dbReference>
<dbReference type="GO" id="GO:0008270">
    <property type="term" value="F:zinc ion binding"/>
    <property type="evidence" value="ECO:0007669"/>
    <property type="project" value="InterPro"/>
</dbReference>
<dbReference type="AlphaFoldDB" id="A0A9P5LJ74"/>
<evidence type="ECO:0000313" key="5">
    <source>
        <dbReference type="Proteomes" id="UP000722485"/>
    </source>
</evidence>
<keyword evidence="1" id="KW-0539">Nucleus</keyword>
<dbReference type="PROSITE" id="PS50048">
    <property type="entry name" value="ZN2_CY6_FUNGAL_2"/>
    <property type="match status" value="1"/>
</dbReference>
<evidence type="ECO:0000313" key="4">
    <source>
        <dbReference type="EMBL" id="KAF7553502.1"/>
    </source>
</evidence>
<feature type="region of interest" description="Disordered" evidence="2">
    <location>
        <begin position="1"/>
        <end position="21"/>
    </location>
</feature>
<name>A0A9P5LJ74_9HYPO</name>
<feature type="domain" description="Zn(2)-C6 fungal-type" evidence="3">
    <location>
        <begin position="22"/>
        <end position="50"/>
    </location>
</feature>
<dbReference type="GO" id="GO:0000976">
    <property type="term" value="F:transcription cis-regulatory region binding"/>
    <property type="evidence" value="ECO:0007669"/>
    <property type="project" value="TreeGrafter"/>
</dbReference>
<dbReference type="EMBL" id="JAANBB010000045">
    <property type="protein sequence ID" value="KAF7553502.1"/>
    <property type="molecule type" value="Genomic_DNA"/>
</dbReference>
<keyword evidence="5" id="KW-1185">Reference proteome</keyword>
<dbReference type="GO" id="GO:0005634">
    <property type="term" value="C:nucleus"/>
    <property type="evidence" value="ECO:0007669"/>
    <property type="project" value="TreeGrafter"/>
</dbReference>
<dbReference type="Proteomes" id="UP000722485">
    <property type="component" value="Unassembled WGS sequence"/>
</dbReference>
<dbReference type="OrthoDB" id="4491390at2759"/>
<dbReference type="Gene3D" id="4.10.240.10">
    <property type="entry name" value="Zn(2)-C6 fungal-type DNA-binding domain"/>
    <property type="match status" value="1"/>
</dbReference>
<comment type="caution">
    <text evidence="4">The sequence shown here is derived from an EMBL/GenBank/DDBJ whole genome shotgun (WGS) entry which is preliminary data.</text>
</comment>
<dbReference type="InterPro" id="IPR036864">
    <property type="entry name" value="Zn2-C6_fun-type_DNA-bd_sf"/>
</dbReference>
<sequence length="448" mass="49779">MSTTDDRTQRRGKPRGMRRDRDCRTCKTRAVKCDLNRPRCLPCVQAGLACGGYPQRVVWTGETSTSAKPKQRSPPQLSKMPVPTEVDATLVVEIPTRVERASCIQIDDRRNDSLHTEKNSFILRLAAFCQHIKSAEGRTSDSGRYLSVEAIRLVSRLYDFMQARIESCPTDALTEGETSESVDVARHRLAALMELNEALQTANPFAILGIAAFAVFEVSDSAFGEWQCHLYGARSLLDCHCQSRPELDQLSESVIGLKEIVARLVWFDTMGAVVRGTTDLIFDDWHRELLNDTFFDAVGCPADTFQLFVDVAKGEAASDPLGSCFRAMDQLLQLDSDNTAWKRCANANRCAAALAVLERVSDETTTSRRLAILSAVNRICEVVASTPRSSPFHMHLASPVYLAGMNSTTRQHCATVRTYWLDCDLAGVPRYLGSLGRFEDKWRAKGLA</sequence>
<dbReference type="Pfam" id="PF00172">
    <property type="entry name" value="Zn_clus"/>
    <property type="match status" value="1"/>
</dbReference>
<dbReference type="PANTHER" id="PTHR37534:SF15">
    <property type="entry name" value="ZN(II)2CYS6 TRANSCRIPTION FACTOR (EUROFUNG)"/>
    <property type="match status" value="1"/>
</dbReference>
<gene>
    <name evidence="4" type="ORF">G7Z17_g3589</name>
</gene>
<feature type="region of interest" description="Disordered" evidence="2">
    <location>
        <begin position="62"/>
        <end position="81"/>
    </location>
</feature>
<dbReference type="CDD" id="cd00067">
    <property type="entry name" value="GAL4"/>
    <property type="match status" value="1"/>
</dbReference>
<evidence type="ECO:0000259" key="3">
    <source>
        <dbReference type="PROSITE" id="PS50048"/>
    </source>
</evidence>
<dbReference type="SMART" id="SM00066">
    <property type="entry name" value="GAL4"/>
    <property type="match status" value="1"/>
</dbReference>
<proteinExistence type="predicted"/>